<organism evidence="12">
    <name type="scientific">Rhynchophorus ferrugineus</name>
    <name type="common">Red palm weevil</name>
    <name type="synonym">Curculio ferrugineus</name>
    <dbReference type="NCBI Taxonomy" id="354439"/>
    <lineage>
        <taxon>Eukaryota</taxon>
        <taxon>Metazoa</taxon>
        <taxon>Ecdysozoa</taxon>
        <taxon>Arthropoda</taxon>
        <taxon>Hexapoda</taxon>
        <taxon>Insecta</taxon>
        <taxon>Pterygota</taxon>
        <taxon>Neoptera</taxon>
        <taxon>Endopterygota</taxon>
        <taxon>Coleoptera</taxon>
        <taxon>Polyphaga</taxon>
        <taxon>Cucujiformia</taxon>
        <taxon>Curculionidae</taxon>
        <taxon>Dryophthorinae</taxon>
        <taxon>Rhynchophorus</taxon>
    </lineage>
</organism>
<keyword evidence="4 11" id="KW-0812">Transmembrane</keyword>
<comment type="subcellular location">
    <subcellularLocation>
        <location evidence="1">Mitochondrion inner membrane</location>
        <topology evidence="1">Multi-pass membrane protein</topology>
        <orientation evidence="1">Matrix side</orientation>
    </subcellularLocation>
</comment>
<keyword evidence="6 11" id="KW-1133">Transmembrane helix</keyword>
<evidence type="ECO:0000313" key="12">
    <source>
        <dbReference type="EMBL" id="AMK48571.1"/>
    </source>
</evidence>
<evidence type="ECO:0000256" key="2">
    <source>
        <dbReference type="ARBA" id="ARBA00008699"/>
    </source>
</evidence>
<dbReference type="GO" id="GO:0045271">
    <property type="term" value="C:respiratory chain complex I"/>
    <property type="evidence" value="ECO:0007669"/>
    <property type="project" value="InterPro"/>
</dbReference>
<evidence type="ECO:0000256" key="3">
    <source>
        <dbReference type="ARBA" id="ARBA00018191"/>
    </source>
</evidence>
<dbReference type="EMBL" id="KT748790">
    <property type="protein sequence ID" value="AMK48571.1"/>
    <property type="molecule type" value="mRNA"/>
</dbReference>
<reference evidence="12" key="1">
    <citation type="submission" date="2015-09" db="EMBL/GenBank/DDBJ databases">
        <title>Molecular characterization of Rhynchophorus ferrugineus (Olivier) (Coleoptera: Curculionidae) transcriptome.</title>
        <authorList>
            <person name="Hussain A."/>
            <person name="Rizwan-ul-Haq M."/>
            <person name="Al-Ayedh H."/>
            <person name="Al-Jabr A.M."/>
        </authorList>
    </citation>
    <scope>NUCLEOTIDE SEQUENCE</scope>
    <source>
        <strain evidence="12">RPWSSHCyp38</strain>
    </source>
</reference>
<feature type="non-terminal residue" evidence="12">
    <location>
        <position position="1"/>
    </location>
</feature>
<dbReference type="InterPro" id="IPR039205">
    <property type="entry name" value="NDUFA11"/>
</dbReference>
<evidence type="ECO:0000256" key="9">
    <source>
        <dbReference type="ARBA" id="ARBA00030608"/>
    </source>
</evidence>
<dbReference type="AlphaFoldDB" id="A0A140DKV6"/>
<dbReference type="GO" id="GO:0005743">
    <property type="term" value="C:mitochondrial inner membrane"/>
    <property type="evidence" value="ECO:0007669"/>
    <property type="project" value="UniProtKB-SubCell"/>
</dbReference>
<name>A0A140DKV6_RHYFE</name>
<evidence type="ECO:0000256" key="11">
    <source>
        <dbReference type="SAM" id="Phobius"/>
    </source>
</evidence>
<dbReference type="GO" id="GO:0006120">
    <property type="term" value="P:mitochondrial electron transport, NADH to ubiquinone"/>
    <property type="evidence" value="ECO:0007669"/>
    <property type="project" value="InterPro"/>
</dbReference>
<accession>A0A140DKV6</accession>
<protein>
    <recommendedName>
        <fullName evidence="3">NADH dehydrogenase [ubiquinone] 1 alpha subcomplex subunit 11</fullName>
    </recommendedName>
    <alternativeName>
        <fullName evidence="9">Complex I-B14.7</fullName>
    </alternativeName>
    <alternativeName>
        <fullName evidence="10">NADH-ubiquinone oxidoreductase subunit B14.7</fullName>
    </alternativeName>
</protein>
<keyword evidence="5" id="KW-0999">Mitochondrion inner membrane</keyword>
<feature type="transmembrane region" description="Helical" evidence="11">
    <location>
        <begin position="72"/>
        <end position="96"/>
    </location>
</feature>
<sequence length="181" mass="19689">GDVTVSQCEKVEMENSVKKGPYRYFDTPEGEDTFKKLWAVLKPTLVVAGGLGSIDVLMVTHPKGVPNTLGRYAFIGLPIVGIASTFVLTTNTLVNIRKKEDKLNWFLGGAAAGSWFGAWARKPIVGFNMALLCGFAAFLHKCVLDQGNQLIPTQYKRSAGGATACLRDFSLFADRPGKWTT</sequence>
<comment type="similarity">
    <text evidence="2">Belongs to the complex I NDUFA11 subunit family.</text>
</comment>
<dbReference type="PANTHER" id="PTHR21382:SF1">
    <property type="entry name" value="NADH DEHYDROGENASE [UBIQUINONE] 1 ALPHA SUBCOMPLEX SUBUNIT 11"/>
    <property type="match status" value="1"/>
</dbReference>
<evidence type="ECO:0000256" key="5">
    <source>
        <dbReference type="ARBA" id="ARBA00022792"/>
    </source>
</evidence>
<dbReference type="PANTHER" id="PTHR21382">
    <property type="entry name" value="NADH-UBIQUINONE OXIDOREDUCTASE SUBUNIT"/>
    <property type="match status" value="1"/>
</dbReference>
<evidence type="ECO:0000256" key="10">
    <source>
        <dbReference type="ARBA" id="ARBA00031497"/>
    </source>
</evidence>
<evidence type="ECO:0000256" key="4">
    <source>
        <dbReference type="ARBA" id="ARBA00022692"/>
    </source>
</evidence>
<feature type="transmembrane region" description="Helical" evidence="11">
    <location>
        <begin position="103"/>
        <end position="120"/>
    </location>
</feature>
<evidence type="ECO:0000256" key="7">
    <source>
        <dbReference type="ARBA" id="ARBA00023128"/>
    </source>
</evidence>
<keyword evidence="12" id="KW-0830">Ubiquinone</keyword>
<proteinExistence type="evidence at transcript level"/>
<evidence type="ECO:0000256" key="1">
    <source>
        <dbReference type="ARBA" id="ARBA00004292"/>
    </source>
</evidence>
<keyword evidence="8 11" id="KW-0472">Membrane</keyword>
<evidence type="ECO:0000256" key="6">
    <source>
        <dbReference type="ARBA" id="ARBA00022989"/>
    </source>
</evidence>
<evidence type="ECO:0000256" key="8">
    <source>
        <dbReference type="ARBA" id="ARBA00023136"/>
    </source>
</evidence>
<keyword evidence="7" id="KW-0496">Mitochondrion</keyword>